<dbReference type="PANTHER" id="PTHR30386:SF26">
    <property type="entry name" value="TRANSPORT PROTEIN COMB"/>
    <property type="match status" value="1"/>
</dbReference>
<evidence type="ECO:0000256" key="2">
    <source>
        <dbReference type="ARBA" id="ARBA00022692"/>
    </source>
</evidence>
<keyword evidence="2 6" id="KW-0812">Transmembrane</keyword>
<dbReference type="GO" id="GO:0055085">
    <property type="term" value="P:transmembrane transport"/>
    <property type="evidence" value="ECO:0007669"/>
    <property type="project" value="InterPro"/>
</dbReference>
<comment type="caution">
    <text evidence="8">The sequence shown here is derived from an EMBL/GenBank/DDBJ whole genome shotgun (WGS) entry which is preliminary data.</text>
</comment>
<protein>
    <submittedName>
        <fullName evidence="8">Membrane fusion protein (Multidrug efflux system)</fullName>
    </submittedName>
</protein>
<dbReference type="EMBL" id="JACHHT010000002">
    <property type="protein sequence ID" value="MBB6522445.1"/>
    <property type="molecule type" value="Genomic_DNA"/>
</dbReference>
<evidence type="ECO:0000256" key="4">
    <source>
        <dbReference type="ARBA" id="ARBA00023136"/>
    </source>
</evidence>
<organism evidence="8 9">
    <name type="scientific">Pseudoteredinibacter isoporae</name>
    <dbReference type="NCBI Taxonomy" id="570281"/>
    <lineage>
        <taxon>Bacteria</taxon>
        <taxon>Pseudomonadati</taxon>
        <taxon>Pseudomonadota</taxon>
        <taxon>Gammaproteobacteria</taxon>
        <taxon>Cellvibrionales</taxon>
        <taxon>Cellvibrionaceae</taxon>
        <taxon>Pseudoteredinibacter</taxon>
    </lineage>
</organism>
<evidence type="ECO:0000256" key="6">
    <source>
        <dbReference type="SAM" id="Phobius"/>
    </source>
</evidence>
<reference evidence="8 9" key="1">
    <citation type="submission" date="2020-08" db="EMBL/GenBank/DDBJ databases">
        <title>Genomic Encyclopedia of Type Strains, Phase IV (KMG-IV): sequencing the most valuable type-strain genomes for metagenomic binning, comparative biology and taxonomic classification.</title>
        <authorList>
            <person name="Goeker M."/>
        </authorList>
    </citation>
    <scope>NUCLEOTIDE SEQUENCE [LARGE SCALE GENOMIC DNA]</scope>
    <source>
        <strain evidence="8 9">DSM 22368</strain>
    </source>
</reference>
<dbReference type="Gene3D" id="2.40.30.170">
    <property type="match status" value="1"/>
</dbReference>
<proteinExistence type="predicted"/>
<keyword evidence="4 6" id="KW-0472">Membrane</keyword>
<feature type="domain" description="CusB-like beta-barrel" evidence="7">
    <location>
        <begin position="271"/>
        <end position="362"/>
    </location>
</feature>
<keyword evidence="3 6" id="KW-1133">Transmembrane helix</keyword>
<feature type="transmembrane region" description="Helical" evidence="6">
    <location>
        <begin position="12"/>
        <end position="31"/>
    </location>
</feature>
<dbReference type="Pfam" id="PF25954">
    <property type="entry name" value="Beta-barrel_RND_2"/>
    <property type="match status" value="1"/>
</dbReference>
<evidence type="ECO:0000259" key="7">
    <source>
        <dbReference type="Pfam" id="PF25954"/>
    </source>
</evidence>
<evidence type="ECO:0000313" key="8">
    <source>
        <dbReference type="EMBL" id="MBB6522445.1"/>
    </source>
</evidence>
<dbReference type="AlphaFoldDB" id="A0A7X0JVV8"/>
<dbReference type="InterPro" id="IPR050739">
    <property type="entry name" value="MFP"/>
</dbReference>
<dbReference type="InterPro" id="IPR058792">
    <property type="entry name" value="Beta-barrel_RND_2"/>
</dbReference>
<dbReference type="RefSeq" id="WP_166845878.1">
    <property type="nucleotide sequence ID" value="NZ_JAAONY010000002.1"/>
</dbReference>
<name>A0A7X0JVV8_9GAMM</name>
<dbReference type="PANTHER" id="PTHR30386">
    <property type="entry name" value="MEMBRANE FUSION SUBUNIT OF EMRAB-TOLC MULTIDRUG EFFLUX PUMP"/>
    <property type="match status" value="1"/>
</dbReference>
<gene>
    <name evidence="8" type="ORF">HNR48_002730</name>
</gene>
<dbReference type="Proteomes" id="UP000528457">
    <property type="component" value="Unassembled WGS sequence"/>
</dbReference>
<sequence length="365" mass="40755">MSDSNTFSRAKRPAMIAGLLIAIILVANWLYKRSYTIYLDDAHIASNIVSLSSRVPGWIVEMPASGGQTVSKDTLLIQMDSRQTELSLKTIELKIANQQLAIERARAKLQLVGSNVDNQYAASVAAVERSQATLKKAASVVTAAESNFERSKSMWQKKLISAQVWEDAQLEHSKSRHAYDEAEAQLHELESAMSQAKAALQEREIQTKTLGILERELELLHVEKHDTEIALSDRKIFSPLETAVIDKTFVHAGEFMPAGRRLLMLHDPNDIWIKANIKETQVRHVSVGDKAMVSVDAYPDRSFSAVVERIDHATSSQFALLPNPNPSGNFTKVTQRLSLRLAIEQQDDLLKPGMMVEVEIDTRDE</sequence>
<dbReference type="FunCoup" id="A0A7X0JVV8">
    <property type="interactions" value="222"/>
</dbReference>
<evidence type="ECO:0000256" key="3">
    <source>
        <dbReference type="ARBA" id="ARBA00022989"/>
    </source>
</evidence>
<keyword evidence="9" id="KW-1185">Reference proteome</keyword>
<keyword evidence="5" id="KW-0175">Coiled coil</keyword>
<accession>A0A7X0JVV8</accession>
<evidence type="ECO:0000313" key="9">
    <source>
        <dbReference type="Proteomes" id="UP000528457"/>
    </source>
</evidence>
<evidence type="ECO:0000256" key="5">
    <source>
        <dbReference type="SAM" id="Coils"/>
    </source>
</evidence>
<dbReference type="InParanoid" id="A0A7X0JVV8"/>
<comment type="subcellular location">
    <subcellularLocation>
        <location evidence="1">Membrane</location>
        <topology evidence="1">Single-pass membrane protein</topology>
    </subcellularLocation>
</comment>
<evidence type="ECO:0000256" key="1">
    <source>
        <dbReference type="ARBA" id="ARBA00004167"/>
    </source>
</evidence>
<dbReference type="GO" id="GO:0016020">
    <property type="term" value="C:membrane"/>
    <property type="evidence" value="ECO:0007669"/>
    <property type="project" value="UniProtKB-SubCell"/>
</dbReference>
<dbReference type="Gene3D" id="2.40.50.100">
    <property type="match status" value="1"/>
</dbReference>
<dbReference type="SUPFAM" id="SSF111369">
    <property type="entry name" value="HlyD-like secretion proteins"/>
    <property type="match status" value="2"/>
</dbReference>
<dbReference type="PRINTS" id="PR01490">
    <property type="entry name" value="RTXTOXIND"/>
</dbReference>
<dbReference type="Gene3D" id="1.10.287.470">
    <property type="entry name" value="Helix hairpin bin"/>
    <property type="match status" value="2"/>
</dbReference>
<feature type="coiled-coil region" evidence="5">
    <location>
        <begin position="172"/>
        <end position="206"/>
    </location>
</feature>